<protein>
    <recommendedName>
        <fullName evidence="12">Imidazole glycerol phosphate synthase subunit HisH</fullName>
        <ecNumber evidence="12">4.3.2.10</ecNumber>
    </recommendedName>
    <alternativeName>
        <fullName evidence="12">IGP synthase glutaminase subunit</fullName>
        <ecNumber evidence="12">3.5.1.2</ecNumber>
    </alternativeName>
    <alternativeName>
        <fullName evidence="12">IGP synthase subunit HisH</fullName>
    </alternativeName>
    <alternativeName>
        <fullName evidence="12">ImGP synthase subunit HisH</fullName>
        <shortName evidence="12">IGPS subunit HisH</shortName>
    </alternativeName>
</protein>
<dbReference type="NCBIfam" id="TIGR01855">
    <property type="entry name" value="IMP_synth_hisH"/>
    <property type="match status" value="1"/>
</dbReference>
<dbReference type="OrthoDB" id="9807137at2"/>
<keyword evidence="5 12" id="KW-0028">Amino-acid biosynthesis</keyword>
<keyword evidence="9 12" id="KW-0456">Lyase</keyword>
<keyword evidence="8 12" id="KW-0368">Histidine biosynthesis</keyword>
<keyword evidence="4 12" id="KW-0963">Cytoplasm</keyword>
<dbReference type="InterPro" id="IPR010139">
    <property type="entry name" value="Imidazole-glycPsynth_HisH"/>
</dbReference>
<dbReference type="GO" id="GO:0004359">
    <property type="term" value="F:glutaminase activity"/>
    <property type="evidence" value="ECO:0007669"/>
    <property type="project" value="UniProtKB-EC"/>
</dbReference>
<keyword evidence="15" id="KW-1185">Reference proteome</keyword>
<comment type="caution">
    <text evidence="14">The sequence shown here is derived from an EMBL/GenBank/DDBJ whole genome shotgun (WGS) entry which is preliminary data.</text>
</comment>
<feature type="active site" description="Nucleophile" evidence="12">
    <location>
        <position position="76"/>
    </location>
</feature>
<dbReference type="EMBL" id="BMJS01000008">
    <property type="protein sequence ID" value="GGF94899.1"/>
    <property type="molecule type" value="Genomic_DNA"/>
</dbReference>
<feature type="active site" evidence="12">
    <location>
        <position position="180"/>
    </location>
</feature>
<evidence type="ECO:0000256" key="8">
    <source>
        <dbReference type="ARBA" id="ARBA00023102"/>
    </source>
</evidence>
<dbReference type="PROSITE" id="PS51273">
    <property type="entry name" value="GATASE_TYPE_1"/>
    <property type="match status" value="1"/>
</dbReference>
<evidence type="ECO:0000256" key="9">
    <source>
        <dbReference type="ARBA" id="ARBA00023239"/>
    </source>
</evidence>
<comment type="catalytic activity">
    <reaction evidence="11 12">
        <text>L-glutamine + H2O = L-glutamate + NH4(+)</text>
        <dbReference type="Rhea" id="RHEA:15889"/>
        <dbReference type="ChEBI" id="CHEBI:15377"/>
        <dbReference type="ChEBI" id="CHEBI:28938"/>
        <dbReference type="ChEBI" id="CHEBI:29985"/>
        <dbReference type="ChEBI" id="CHEBI:58359"/>
        <dbReference type="EC" id="3.5.1.2"/>
    </reaction>
</comment>
<comment type="pathway">
    <text evidence="2 12">Amino-acid biosynthesis; L-histidine biosynthesis; L-histidine from 5-phospho-alpha-D-ribose 1-diphosphate: step 5/9.</text>
</comment>
<dbReference type="Proteomes" id="UP000636949">
    <property type="component" value="Unassembled WGS sequence"/>
</dbReference>
<dbReference type="EC" id="4.3.2.10" evidence="12"/>
<evidence type="ECO:0000259" key="13">
    <source>
        <dbReference type="Pfam" id="PF00117"/>
    </source>
</evidence>
<dbReference type="GO" id="GO:0016829">
    <property type="term" value="F:lyase activity"/>
    <property type="evidence" value="ECO:0007669"/>
    <property type="project" value="UniProtKB-KW"/>
</dbReference>
<sequence>MIAIIDCCGSNFASIQYALERLGQSVVLTHDHKVIQAADYVILPGVGHAKTAMEALKSHQLDQLIPTLTQPILGICLGMQLLHEFSEEGMVECLKIIPGSVKRFQSSDALIPHMGWNRLLIDDIAHNTNALFSGINPDDYVYYVHSFYAEPTAFTVAYNDYINHFSAVVNKDNFYGMQFHPEKSGKVGEQLLKNFINLSMDRKNLKNLMIQEALKSMKDFNDTGLGITGEEAIRWLNTWGTDAETSAPKVRKIDKGSK</sequence>
<evidence type="ECO:0000256" key="2">
    <source>
        <dbReference type="ARBA" id="ARBA00005091"/>
    </source>
</evidence>
<feature type="active site" evidence="12">
    <location>
        <position position="182"/>
    </location>
</feature>
<dbReference type="PANTHER" id="PTHR42701:SF1">
    <property type="entry name" value="IMIDAZOLE GLYCEROL PHOSPHATE SYNTHASE SUBUNIT HISH"/>
    <property type="match status" value="1"/>
</dbReference>
<dbReference type="PANTHER" id="PTHR42701">
    <property type="entry name" value="IMIDAZOLE GLYCEROL PHOSPHATE SYNTHASE SUBUNIT HISH"/>
    <property type="match status" value="1"/>
</dbReference>
<dbReference type="InterPro" id="IPR017926">
    <property type="entry name" value="GATASE"/>
</dbReference>
<evidence type="ECO:0000256" key="3">
    <source>
        <dbReference type="ARBA" id="ARBA00011152"/>
    </source>
</evidence>
<organism evidence="14 15">
    <name type="scientific">Cysteiniphilum litorale</name>
    <dbReference type="NCBI Taxonomy" id="2056700"/>
    <lineage>
        <taxon>Bacteria</taxon>
        <taxon>Pseudomonadati</taxon>
        <taxon>Pseudomonadota</taxon>
        <taxon>Gammaproteobacteria</taxon>
        <taxon>Thiotrichales</taxon>
        <taxon>Fastidiosibacteraceae</taxon>
        <taxon>Cysteiniphilum</taxon>
    </lineage>
</organism>
<dbReference type="HAMAP" id="MF_00278">
    <property type="entry name" value="HisH"/>
    <property type="match status" value="1"/>
</dbReference>
<evidence type="ECO:0000313" key="15">
    <source>
        <dbReference type="Proteomes" id="UP000636949"/>
    </source>
</evidence>
<gene>
    <name evidence="12 14" type="primary">hisH</name>
    <name evidence="14" type="ORF">GCM10010995_10130</name>
</gene>
<dbReference type="SUPFAM" id="SSF52317">
    <property type="entry name" value="Class I glutamine amidotransferase-like"/>
    <property type="match status" value="1"/>
</dbReference>
<comment type="function">
    <text evidence="12">IGPS catalyzes the conversion of PRFAR and glutamine to IGP, AICAR and glutamate. The HisH subunit catalyzes the hydrolysis of glutamine to glutamate and ammonia as part of the synthesis of IGP and AICAR. The resulting ammonia molecule is channeled to the active site of HisF.</text>
</comment>
<dbReference type="UniPathway" id="UPA00031">
    <property type="reaction ID" value="UER00010"/>
</dbReference>
<feature type="domain" description="Glutamine amidotransferase" evidence="13">
    <location>
        <begin position="4"/>
        <end position="195"/>
    </location>
</feature>
<dbReference type="Gene3D" id="3.40.50.880">
    <property type="match status" value="1"/>
</dbReference>
<comment type="subunit">
    <text evidence="3 12">Heterodimer of HisH and HisF.</text>
</comment>
<dbReference type="GO" id="GO:0005737">
    <property type="term" value="C:cytoplasm"/>
    <property type="evidence" value="ECO:0007669"/>
    <property type="project" value="UniProtKB-SubCell"/>
</dbReference>
<dbReference type="AlphaFoldDB" id="A0A8J2Z3R9"/>
<evidence type="ECO:0000313" key="14">
    <source>
        <dbReference type="EMBL" id="GGF94899.1"/>
    </source>
</evidence>
<dbReference type="GO" id="GO:0000107">
    <property type="term" value="F:imidazoleglycerol-phosphate synthase activity"/>
    <property type="evidence" value="ECO:0007669"/>
    <property type="project" value="UniProtKB-UniRule"/>
</dbReference>
<dbReference type="Pfam" id="PF00117">
    <property type="entry name" value="GATase"/>
    <property type="match status" value="1"/>
</dbReference>
<evidence type="ECO:0000256" key="12">
    <source>
        <dbReference type="HAMAP-Rule" id="MF_00278"/>
    </source>
</evidence>
<comment type="subcellular location">
    <subcellularLocation>
        <location evidence="1 12">Cytoplasm</location>
    </subcellularLocation>
</comment>
<dbReference type="EC" id="3.5.1.2" evidence="12"/>
<evidence type="ECO:0000256" key="11">
    <source>
        <dbReference type="ARBA" id="ARBA00049534"/>
    </source>
</evidence>
<evidence type="ECO:0000256" key="1">
    <source>
        <dbReference type="ARBA" id="ARBA00004496"/>
    </source>
</evidence>
<comment type="catalytic activity">
    <reaction evidence="10 12">
        <text>5-[(5-phospho-1-deoxy-D-ribulos-1-ylimino)methylamino]-1-(5-phospho-beta-D-ribosyl)imidazole-4-carboxamide + L-glutamine = D-erythro-1-(imidazol-4-yl)glycerol 3-phosphate + 5-amino-1-(5-phospho-beta-D-ribosyl)imidazole-4-carboxamide + L-glutamate + H(+)</text>
        <dbReference type="Rhea" id="RHEA:24793"/>
        <dbReference type="ChEBI" id="CHEBI:15378"/>
        <dbReference type="ChEBI" id="CHEBI:29985"/>
        <dbReference type="ChEBI" id="CHEBI:58278"/>
        <dbReference type="ChEBI" id="CHEBI:58359"/>
        <dbReference type="ChEBI" id="CHEBI:58475"/>
        <dbReference type="ChEBI" id="CHEBI:58525"/>
        <dbReference type="EC" id="4.3.2.10"/>
    </reaction>
</comment>
<dbReference type="FunFam" id="3.40.50.880:FF:000009">
    <property type="entry name" value="Imidazole glycerol phosphate synthase subunit HisH"/>
    <property type="match status" value="1"/>
</dbReference>
<name>A0A8J2Z3R9_9GAMM</name>
<keyword evidence="7 12" id="KW-0315">Glutamine amidotransferase</keyword>
<reference evidence="14" key="2">
    <citation type="submission" date="2020-09" db="EMBL/GenBank/DDBJ databases">
        <authorList>
            <person name="Sun Q."/>
            <person name="Zhou Y."/>
        </authorList>
    </citation>
    <scope>NUCLEOTIDE SEQUENCE</scope>
    <source>
        <strain evidence="14">CGMCC 1.15758</strain>
    </source>
</reference>
<evidence type="ECO:0000256" key="6">
    <source>
        <dbReference type="ARBA" id="ARBA00022801"/>
    </source>
</evidence>
<keyword evidence="6 12" id="KW-0378">Hydrolase</keyword>
<evidence type="ECO:0000256" key="10">
    <source>
        <dbReference type="ARBA" id="ARBA00047838"/>
    </source>
</evidence>
<proteinExistence type="inferred from homology"/>
<dbReference type="CDD" id="cd01748">
    <property type="entry name" value="GATase1_IGP_Synthase"/>
    <property type="match status" value="1"/>
</dbReference>
<reference evidence="14" key="1">
    <citation type="journal article" date="2014" name="Int. J. Syst. Evol. Microbiol.">
        <title>Complete genome sequence of Corynebacterium casei LMG S-19264T (=DSM 44701T), isolated from a smear-ripened cheese.</title>
        <authorList>
            <consortium name="US DOE Joint Genome Institute (JGI-PGF)"/>
            <person name="Walter F."/>
            <person name="Albersmeier A."/>
            <person name="Kalinowski J."/>
            <person name="Ruckert C."/>
        </authorList>
    </citation>
    <scope>NUCLEOTIDE SEQUENCE</scope>
    <source>
        <strain evidence="14">CGMCC 1.15758</strain>
    </source>
</reference>
<dbReference type="InterPro" id="IPR029062">
    <property type="entry name" value="Class_I_gatase-like"/>
</dbReference>
<evidence type="ECO:0000256" key="5">
    <source>
        <dbReference type="ARBA" id="ARBA00022605"/>
    </source>
</evidence>
<evidence type="ECO:0000256" key="7">
    <source>
        <dbReference type="ARBA" id="ARBA00022962"/>
    </source>
</evidence>
<dbReference type="PRINTS" id="PR00097">
    <property type="entry name" value="ANTSNTHASEII"/>
</dbReference>
<dbReference type="RefSeq" id="WP_117002014.1">
    <property type="nucleotide sequence ID" value="NZ_BMJS01000008.1"/>
</dbReference>
<accession>A0A8J2Z3R9</accession>
<dbReference type="GO" id="GO:0000105">
    <property type="term" value="P:L-histidine biosynthetic process"/>
    <property type="evidence" value="ECO:0007669"/>
    <property type="project" value="UniProtKB-UniRule"/>
</dbReference>
<evidence type="ECO:0000256" key="4">
    <source>
        <dbReference type="ARBA" id="ARBA00022490"/>
    </source>
</evidence>